<dbReference type="Proteomes" id="UP001229421">
    <property type="component" value="Unassembled WGS sequence"/>
</dbReference>
<accession>A0AAD8KDU8</accession>
<evidence type="ECO:0000313" key="2">
    <source>
        <dbReference type="EMBL" id="KAK1421139.1"/>
    </source>
</evidence>
<keyword evidence="1" id="KW-0472">Membrane</keyword>
<keyword evidence="3" id="KW-1185">Reference proteome</keyword>
<comment type="caution">
    <text evidence="2">The sequence shown here is derived from an EMBL/GenBank/DDBJ whole genome shotgun (WGS) entry which is preliminary data.</text>
</comment>
<dbReference type="EMBL" id="JAUHHV010000006">
    <property type="protein sequence ID" value="KAK1421139.1"/>
    <property type="molecule type" value="Genomic_DNA"/>
</dbReference>
<reference evidence="2" key="1">
    <citation type="journal article" date="2023" name="bioRxiv">
        <title>Improved chromosome-level genome assembly for marigold (Tagetes erecta).</title>
        <authorList>
            <person name="Jiang F."/>
            <person name="Yuan L."/>
            <person name="Wang S."/>
            <person name="Wang H."/>
            <person name="Xu D."/>
            <person name="Wang A."/>
            <person name="Fan W."/>
        </authorList>
    </citation>
    <scope>NUCLEOTIDE SEQUENCE</scope>
    <source>
        <strain evidence="2">WSJ</strain>
        <tissue evidence="2">Leaf</tissue>
    </source>
</reference>
<keyword evidence="1" id="KW-0812">Transmembrane</keyword>
<organism evidence="2 3">
    <name type="scientific">Tagetes erecta</name>
    <name type="common">African marigold</name>
    <dbReference type="NCBI Taxonomy" id="13708"/>
    <lineage>
        <taxon>Eukaryota</taxon>
        <taxon>Viridiplantae</taxon>
        <taxon>Streptophyta</taxon>
        <taxon>Embryophyta</taxon>
        <taxon>Tracheophyta</taxon>
        <taxon>Spermatophyta</taxon>
        <taxon>Magnoliopsida</taxon>
        <taxon>eudicotyledons</taxon>
        <taxon>Gunneridae</taxon>
        <taxon>Pentapetalae</taxon>
        <taxon>asterids</taxon>
        <taxon>campanulids</taxon>
        <taxon>Asterales</taxon>
        <taxon>Asteraceae</taxon>
        <taxon>Asteroideae</taxon>
        <taxon>Heliantheae alliance</taxon>
        <taxon>Tageteae</taxon>
        <taxon>Tagetes</taxon>
    </lineage>
</organism>
<feature type="transmembrane region" description="Helical" evidence="1">
    <location>
        <begin position="112"/>
        <end position="129"/>
    </location>
</feature>
<dbReference type="AlphaFoldDB" id="A0AAD8KDU8"/>
<keyword evidence="1" id="KW-1133">Transmembrane helix</keyword>
<gene>
    <name evidence="2" type="ORF">QVD17_23260</name>
</gene>
<feature type="transmembrane region" description="Helical" evidence="1">
    <location>
        <begin position="69"/>
        <end position="92"/>
    </location>
</feature>
<protein>
    <submittedName>
        <fullName evidence="2">Uncharacterized protein</fullName>
    </submittedName>
</protein>
<name>A0AAD8KDU8_TARER</name>
<sequence>MYIFLKLSNTIKLKILANHFNHFFVHRTPKIPFLSSAMGFWQHKVQVHRWWIAPVHGRIFNPIAKFMELSASVIVPLHLISMLLFTSLLLHLKDTLLLLFDPSLFLPQTHRYILSITTDFFSFTMAAPTRKMAAPTRMMAAPTRKMAVPTRKMGLKERSSYDQMCNIK</sequence>
<proteinExistence type="predicted"/>
<evidence type="ECO:0000256" key="1">
    <source>
        <dbReference type="SAM" id="Phobius"/>
    </source>
</evidence>
<evidence type="ECO:0000313" key="3">
    <source>
        <dbReference type="Proteomes" id="UP001229421"/>
    </source>
</evidence>